<protein>
    <recommendedName>
        <fullName evidence="5">Myb-like domain-containing protein</fullName>
    </recommendedName>
</protein>
<sequence>MYEVGDAFAWRPSWRADRCKVAVCNFAHSLLCSSGGKTISYRGGSICGVVFDVESVRGGVVGSILSTLVRLRTRLLTPHFGLVVASVGDVEHDNGTAIAPNSSRTNIVRPFMPVRQAGDAGIVPRPRPCPRSGALLCCCRGEVERQNSSSKASDGGRASTIVVVGVDWTRRCCDPYFVWVAVLCVLVTLRLLVFVVLAIIYLFVLFSICVLLRLERQVEGRNQWVSKRMGETGWKRSVEDCRKKWSELTNKLRVIRDKCGGLGKPSYWEMTGEQRKEEGMFPAFEQPVWEAMAWYSKLSSVRCDNTLASSALQTGDGGSSGRAPSKGRGTPQGGGTTQAGTTTADRASDGRPTSAGSATSDGQGTSQGAGTSRGGGTDESEGTRKTHRTCGGKGRVGGESGSTVLTIAEAMHVSTRAYCEGLDEASEKAAGVLAKVSTEGANVIAGRMDDIITDMATQIGEVATAMHKGNAMLALLVGVMARRGSSGGGR</sequence>
<reference evidence="3 4" key="1">
    <citation type="journal article" date="2018" name="Cell">
        <title>The Chara Genome: Secondary Complexity and Implications for Plant Terrestrialization.</title>
        <authorList>
            <person name="Nishiyama T."/>
            <person name="Sakayama H."/>
            <person name="Vries J.D."/>
            <person name="Buschmann H."/>
            <person name="Saint-Marcoux D."/>
            <person name="Ullrich K.K."/>
            <person name="Haas F.B."/>
            <person name="Vanderstraeten L."/>
            <person name="Becker D."/>
            <person name="Lang D."/>
            <person name="Vosolsobe S."/>
            <person name="Rombauts S."/>
            <person name="Wilhelmsson P.K.I."/>
            <person name="Janitza P."/>
            <person name="Kern R."/>
            <person name="Heyl A."/>
            <person name="Rumpler F."/>
            <person name="Villalobos L.I.A.C."/>
            <person name="Clay J.M."/>
            <person name="Skokan R."/>
            <person name="Toyoda A."/>
            <person name="Suzuki Y."/>
            <person name="Kagoshima H."/>
            <person name="Schijlen E."/>
            <person name="Tajeshwar N."/>
            <person name="Catarino B."/>
            <person name="Hetherington A.J."/>
            <person name="Saltykova A."/>
            <person name="Bonnot C."/>
            <person name="Breuninger H."/>
            <person name="Symeonidi A."/>
            <person name="Radhakrishnan G.V."/>
            <person name="Van Nieuwerburgh F."/>
            <person name="Deforce D."/>
            <person name="Chang C."/>
            <person name="Karol K.G."/>
            <person name="Hedrich R."/>
            <person name="Ulvskov P."/>
            <person name="Glockner G."/>
            <person name="Delwiche C.F."/>
            <person name="Petrasek J."/>
            <person name="Van de Peer Y."/>
            <person name="Friml J."/>
            <person name="Beilby M."/>
            <person name="Dolan L."/>
            <person name="Kohara Y."/>
            <person name="Sugano S."/>
            <person name="Fujiyama A."/>
            <person name="Delaux P.-M."/>
            <person name="Quint M."/>
            <person name="TheiBen G."/>
            <person name="Hagemann M."/>
            <person name="Harholt J."/>
            <person name="Dunand C."/>
            <person name="Zachgo S."/>
            <person name="Langdale J."/>
            <person name="Maumus F."/>
            <person name="Straeten D.V.D."/>
            <person name="Gould S.B."/>
            <person name="Rensing S.A."/>
        </authorList>
    </citation>
    <scope>NUCLEOTIDE SEQUENCE [LARGE SCALE GENOMIC DNA]</scope>
    <source>
        <strain evidence="3 4">S276</strain>
    </source>
</reference>
<feature type="compositionally biased region" description="Gly residues" evidence="1">
    <location>
        <begin position="391"/>
        <end position="400"/>
    </location>
</feature>
<keyword evidence="2" id="KW-0472">Membrane</keyword>
<keyword evidence="2" id="KW-1133">Transmembrane helix</keyword>
<keyword evidence="4" id="KW-1185">Reference proteome</keyword>
<dbReference type="Proteomes" id="UP000265515">
    <property type="component" value="Unassembled WGS sequence"/>
</dbReference>
<feature type="compositionally biased region" description="Polar residues" evidence="1">
    <location>
        <begin position="354"/>
        <end position="364"/>
    </location>
</feature>
<name>A0A388LDG0_CHABU</name>
<proteinExistence type="predicted"/>
<gene>
    <name evidence="3" type="ORF">CBR_g30713</name>
</gene>
<feature type="transmembrane region" description="Helical" evidence="2">
    <location>
        <begin position="179"/>
        <end position="212"/>
    </location>
</feature>
<dbReference type="AlphaFoldDB" id="A0A388LDG0"/>
<evidence type="ECO:0000256" key="2">
    <source>
        <dbReference type="SAM" id="Phobius"/>
    </source>
</evidence>
<dbReference type="PANTHER" id="PTHR33492">
    <property type="entry name" value="OSJNBA0043A12.37 PROTEIN-RELATED"/>
    <property type="match status" value="1"/>
</dbReference>
<feature type="region of interest" description="Disordered" evidence="1">
    <location>
        <begin position="311"/>
        <end position="401"/>
    </location>
</feature>
<evidence type="ECO:0000256" key="1">
    <source>
        <dbReference type="SAM" id="MobiDB-lite"/>
    </source>
</evidence>
<accession>A0A388LDG0</accession>
<dbReference type="PANTHER" id="PTHR33492:SF4">
    <property type="entry name" value="OS02G0174300 PROTEIN"/>
    <property type="match status" value="1"/>
</dbReference>
<dbReference type="Gramene" id="GBG80344">
    <property type="protein sequence ID" value="GBG80344"/>
    <property type="gene ID" value="CBR_g30713"/>
</dbReference>
<comment type="caution">
    <text evidence="3">The sequence shown here is derived from an EMBL/GenBank/DDBJ whole genome shotgun (WGS) entry which is preliminary data.</text>
</comment>
<evidence type="ECO:0000313" key="3">
    <source>
        <dbReference type="EMBL" id="GBG80344.1"/>
    </source>
</evidence>
<evidence type="ECO:0000313" key="4">
    <source>
        <dbReference type="Proteomes" id="UP000265515"/>
    </source>
</evidence>
<feature type="compositionally biased region" description="Gly residues" evidence="1">
    <location>
        <begin position="365"/>
        <end position="377"/>
    </location>
</feature>
<dbReference type="EMBL" id="BFEA01000343">
    <property type="protein sequence ID" value="GBG80344.1"/>
    <property type="molecule type" value="Genomic_DNA"/>
</dbReference>
<evidence type="ECO:0008006" key="5">
    <source>
        <dbReference type="Google" id="ProtNLM"/>
    </source>
</evidence>
<organism evidence="3 4">
    <name type="scientific">Chara braunii</name>
    <name type="common">Braun's stonewort</name>
    <dbReference type="NCBI Taxonomy" id="69332"/>
    <lineage>
        <taxon>Eukaryota</taxon>
        <taxon>Viridiplantae</taxon>
        <taxon>Streptophyta</taxon>
        <taxon>Charophyceae</taxon>
        <taxon>Charales</taxon>
        <taxon>Characeae</taxon>
        <taxon>Chara</taxon>
    </lineage>
</organism>
<keyword evidence="2" id="KW-0812">Transmembrane</keyword>